<protein>
    <submittedName>
        <fullName evidence="3">Glyoxalase</fullName>
    </submittedName>
    <submittedName>
        <fullName evidence="2">VOC family protein</fullName>
    </submittedName>
</protein>
<dbReference type="InterPro" id="IPR037523">
    <property type="entry name" value="VOC_core"/>
</dbReference>
<dbReference type="EMBL" id="JAEKNS010000052">
    <property type="protein sequence ID" value="MBJ7594102.1"/>
    <property type="molecule type" value="Genomic_DNA"/>
</dbReference>
<feature type="domain" description="VOC" evidence="1">
    <location>
        <begin position="5"/>
        <end position="128"/>
    </location>
</feature>
<gene>
    <name evidence="3" type="ORF">DLM65_02235</name>
    <name evidence="2" type="ORF">JF886_04440</name>
</gene>
<dbReference type="SUPFAM" id="SSF54593">
    <property type="entry name" value="Glyoxalase/Bleomycin resistance protein/Dihydroxybiphenyl dioxygenase"/>
    <property type="match status" value="1"/>
</dbReference>
<dbReference type="RefSeq" id="WP_337310006.1">
    <property type="nucleotide sequence ID" value="NZ_JAEKNS010000052.1"/>
</dbReference>
<accession>A0A934JSA6</accession>
<dbReference type="InterPro" id="IPR029068">
    <property type="entry name" value="Glyas_Bleomycin-R_OHBP_Dase"/>
</dbReference>
<dbReference type="Proteomes" id="UP000606991">
    <property type="component" value="Unassembled WGS sequence"/>
</dbReference>
<dbReference type="EMBL" id="QHBU01000038">
    <property type="protein sequence ID" value="PZR83322.1"/>
    <property type="molecule type" value="Genomic_DNA"/>
</dbReference>
<reference evidence="3" key="2">
    <citation type="submission" date="2018-05" db="EMBL/GenBank/DDBJ databases">
        <authorList>
            <person name="Ferrari B."/>
        </authorList>
    </citation>
    <scope>NUCLEOTIDE SEQUENCE</scope>
    <source>
        <strain evidence="3">RRmetagenome_bin12</strain>
    </source>
</reference>
<organism evidence="3 4">
    <name type="scientific">Candidatus Aeolococcus gillhamiae</name>
    <dbReference type="NCBI Taxonomy" id="3127015"/>
    <lineage>
        <taxon>Bacteria</taxon>
        <taxon>Bacillati</taxon>
        <taxon>Candidatus Dormiibacterota</taxon>
        <taxon>Candidatus Dormibacteria</taxon>
        <taxon>Candidatus Aeolococcales</taxon>
        <taxon>Candidatus Aeolococcaceae</taxon>
        <taxon>Candidatus Aeolococcus</taxon>
    </lineage>
</organism>
<dbReference type="AlphaFoldDB" id="A0A2W5ZD16"/>
<dbReference type="Gene3D" id="3.10.180.10">
    <property type="entry name" value="2,3-Dihydroxybiphenyl 1,2-Dioxygenase, domain 1"/>
    <property type="match status" value="1"/>
</dbReference>
<name>A0A2W5ZD16_9BACT</name>
<evidence type="ECO:0000313" key="4">
    <source>
        <dbReference type="Proteomes" id="UP000248724"/>
    </source>
</evidence>
<accession>A0A2W5ZD16</accession>
<reference evidence="2 5" key="3">
    <citation type="submission" date="2020-10" db="EMBL/GenBank/DDBJ databases">
        <title>Ca. Dormibacterota MAGs.</title>
        <authorList>
            <person name="Montgomery K."/>
        </authorList>
    </citation>
    <scope>NUCLEOTIDE SEQUENCE [LARGE SCALE GENOMIC DNA]</scope>
    <source>
        <strain evidence="2">SC8812_S17_18</strain>
    </source>
</reference>
<dbReference type="InterPro" id="IPR004360">
    <property type="entry name" value="Glyas_Fos-R_dOase_dom"/>
</dbReference>
<reference evidence="3 4" key="1">
    <citation type="journal article" date="2017" name="Nature">
        <title>Atmospheric trace gases support primary production in Antarctic desert surface soil.</title>
        <authorList>
            <person name="Ji M."/>
            <person name="Greening C."/>
            <person name="Vanwonterghem I."/>
            <person name="Carere C.R."/>
            <person name="Bay S.K."/>
            <person name="Steen J.A."/>
            <person name="Montgomery K."/>
            <person name="Lines T."/>
            <person name="Beardall J."/>
            <person name="van Dorst J."/>
            <person name="Snape I."/>
            <person name="Stott M.B."/>
            <person name="Hugenholtz P."/>
            <person name="Ferrari B.C."/>
        </authorList>
    </citation>
    <scope>NUCLEOTIDE SEQUENCE [LARGE SCALE GENOMIC DNA]</scope>
    <source>
        <strain evidence="3">RRmetagenome_bin12</strain>
    </source>
</reference>
<comment type="caution">
    <text evidence="3">The sequence shown here is derived from an EMBL/GenBank/DDBJ whole genome shotgun (WGS) entry which is preliminary data.</text>
</comment>
<evidence type="ECO:0000259" key="1">
    <source>
        <dbReference type="PROSITE" id="PS51819"/>
    </source>
</evidence>
<dbReference type="Proteomes" id="UP000248724">
    <property type="component" value="Unassembled WGS sequence"/>
</dbReference>
<evidence type="ECO:0000313" key="5">
    <source>
        <dbReference type="Proteomes" id="UP000606991"/>
    </source>
</evidence>
<dbReference type="PROSITE" id="PS51819">
    <property type="entry name" value="VOC"/>
    <property type="match status" value="1"/>
</dbReference>
<sequence length="150" mass="16431">MRVKELGHAVLYVHDIQRSSAFYRDVLGWTQISTPDPRFPAAAFSGGRTHHELLLIEVGAAAQEIPSGRHVGLYHLGIKIGDSDDELREAVARCKEAGVRIVGLSDHTVSHSLYVLDPDGNELELYIDVPGVDWKNNPSAVMAPTRPLAL</sequence>
<evidence type="ECO:0000313" key="2">
    <source>
        <dbReference type="EMBL" id="MBJ7594102.1"/>
    </source>
</evidence>
<proteinExistence type="predicted"/>
<dbReference type="PANTHER" id="PTHR43279">
    <property type="entry name" value="CATECHOL-2,3-DIOXYGENASE"/>
    <property type="match status" value="1"/>
</dbReference>
<evidence type="ECO:0000313" key="3">
    <source>
        <dbReference type="EMBL" id="PZR83322.1"/>
    </source>
</evidence>
<dbReference type="PANTHER" id="PTHR43279:SF1">
    <property type="entry name" value="CATECHOL-2,3-DIOXYGENASE"/>
    <property type="match status" value="1"/>
</dbReference>
<dbReference type="Pfam" id="PF00903">
    <property type="entry name" value="Glyoxalase"/>
    <property type="match status" value="1"/>
</dbReference>